<dbReference type="EMBL" id="ATMH01004614">
    <property type="protein sequence ID" value="EPY29322.1"/>
    <property type="molecule type" value="Genomic_DNA"/>
</dbReference>
<organism evidence="3 4">
    <name type="scientific">Strigomonas culicis</name>
    <dbReference type="NCBI Taxonomy" id="28005"/>
    <lineage>
        <taxon>Eukaryota</taxon>
        <taxon>Discoba</taxon>
        <taxon>Euglenozoa</taxon>
        <taxon>Kinetoplastea</taxon>
        <taxon>Metakinetoplastina</taxon>
        <taxon>Trypanosomatida</taxon>
        <taxon>Trypanosomatidae</taxon>
        <taxon>Strigomonadinae</taxon>
        <taxon>Strigomonas</taxon>
    </lineage>
</organism>
<dbReference type="Proteomes" id="UP000015354">
    <property type="component" value="Unassembled WGS sequence"/>
</dbReference>
<feature type="region of interest" description="Disordered" evidence="1">
    <location>
        <begin position="33"/>
        <end position="59"/>
    </location>
</feature>
<dbReference type="PANTHER" id="PTHR21074:SF0">
    <property type="entry name" value="IQ AND UBIQUITIN-LIKE DOMAIN-CONTAINING PROTEIN"/>
    <property type="match status" value="1"/>
</dbReference>
<evidence type="ECO:0000313" key="3">
    <source>
        <dbReference type="EMBL" id="EPY29322.1"/>
    </source>
</evidence>
<gene>
    <name evidence="3" type="ORF">STCU_04614</name>
</gene>
<evidence type="ECO:0000313" key="4">
    <source>
        <dbReference type="Proteomes" id="UP000015354"/>
    </source>
</evidence>
<proteinExistence type="predicted"/>
<feature type="domain" description="IQ motif and ubiquitin-like" evidence="2">
    <location>
        <begin position="350"/>
        <end position="473"/>
    </location>
</feature>
<sequence>MSTLQLEPDQSGAEGARQAEPLWVHVRFPAVAPQSGPAADADADAADDADDSGLPEHLSQIGPEEQLLRCIFVRRAKVVITPQALVEGRQRYGMTYQEVIDALTAAASADDHLFVPVALVAAAGPPEAKPFLGGFRDRRHPDRTFHNAATQLFLRGLTYSPFGGRAAGAADGCSRRTQTWGVARGCQTLREFTSQTPRRDVQLDLGLSLPVTARPYFTAAALLELRTEKTILLQKLYRQWKARAVRRGLETEEREKQQRAAARQRVEEAAKLEADQRAHLRMAEPKTTRDFDLLKEHIVAWRAAESATLQANAALTADERRAAMLELTKQELLLLQDLESRRRTTMLGQKDRHFDRTMEAMASARAWGKVQVETPETTRAGELRDLYRALTDTAQPQASRLDLLLHVKWTVKEFDTPKTAELVELIDREADLLHRGRREASLAGLRDRIQNLFKQFIEDPEYNPMMTLYTKTAIGRAKAREIYGTVYGPHGVVKDMNGAASTSHRSSLYLKKTSTS</sequence>
<comment type="caution">
    <text evidence="3">The sequence shown here is derived from an EMBL/GenBank/DDBJ whole genome shotgun (WGS) entry which is preliminary data.</text>
</comment>
<dbReference type="AlphaFoldDB" id="S9UES1"/>
<dbReference type="OrthoDB" id="10265862at2759"/>
<evidence type="ECO:0000256" key="1">
    <source>
        <dbReference type="SAM" id="MobiDB-lite"/>
    </source>
</evidence>
<keyword evidence="4" id="KW-1185">Reference proteome</keyword>
<protein>
    <submittedName>
        <fullName evidence="3">IQ and ubiquitin-like domain-containing protein</fullName>
    </submittedName>
</protein>
<dbReference type="PANTHER" id="PTHR21074">
    <property type="entry name" value="IQ AND UBIQUITIN-LIKE DOMAIN-CONTAINING PROTEIN"/>
    <property type="match status" value="1"/>
</dbReference>
<accession>S9UES1</accession>
<dbReference type="Pfam" id="PF25805">
    <property type="entry name" value="IQUB"/>
    <property type="match status" value="1"/>
</dbReference>
<evidence type="ECO:0000259" key="2">
    <source>
        <dbReference type="Pfam" id="PF25805"/>
    </source>
</evidence>
<reference evidence="3 4" key="1">
    <citation type="journal article" date="2013" name="PLoS ONE">
        <title>Predicting the Proteins of Angomonas deanei, Strigomonas culicis and Their Respective Endosymbionts Reveals New Aspects of the Trypanosomatidae Family.</title>
        <authorList>
            <person name="Motta M.C."/>
            <person name="Martins A.C."/>
            <person name="de Souza S.S."/>
            <person name="Catta-Preta C.M."/>
            <person name="Silva R."/>
            <person name="Klein C.C."/>
            <person name="de Almeida L.G."/>
            <person name="de Lima Cunha O."/>
            <person name="Ciapina L.P."/>
            <person name="Brocchi M."/>
            <person name="Colabardini A.C."/>
            <person name="de Araujo Lima B."/>
            <person name="Machado C.R."/>
            <person name="de Almeida Soares C.M."/>
            <person name="Probst C.M."/>
            <person name="de Menezes C.B."/>
            <person name="Thompson C.E."/>
            <person name="Bartholomeu D.C."/>
            <person name="Gradia D.F."/>
            <person name="Pavoni D.P."/>
            <person name="Grisard E.C."/>
            <person name="Fantinatti-Garboggini F."/>
            <person name="Marchini F.K."/>
            <person name="Rodrigues-Luiz G.F."/>
            <person name="Wagner G."/>
            <person name="Goldman G.H."/>
            <person name="Fietto J.L."/>
            <person name="Elias M.C."/>
            <person name="Goldman M.H."/>
            <person name="Sagot M.F."/>
            <person name="Pereira M."/>
            <person name="Stoco P.H."/>
            <person name="de Mendonca-Neto R.P."/>
            <person name="Teixeira S.M."/>
            <person name="Maciel T.E."/>
            <person name="de Oliveira Mendes T.A."/>
            <person name="Urmenyi T.P."/>
            <person name="de Souza W."/>
            <person name="Schenkman S."/>
            <person name="de Vasconcelos A.T."/>
        </authorList>
    </citation>
    <scope>NUCLEOTIDE SEQUENCE [LARGE SCALE GENOMIC DNA]</scope>
</reference>
<name>S9UES1_9TRYP</name>
<dbReference type="InterPro" id="IPR057887">
    <property type="entry name" value="IQUB_helical"/>
</dbReference>
<dbReference type="InterPro" id="IPR037695">
    <property type="entry name" value="IQUB"/>
</dbReference>
<feature type="compositionally biased region" description="Acidic residues" evidence="1">
    <location>
        <begin position="41"/>
        <end position="53"/>
    </location>
</feature>